<dbReference type="SUPFAM" id="SSF143422">
    <property type="entry name" value="Transposase IS200-like"/>
    <property type="match status" value="1"/>
</dbReference>
<evidence type="ECO:0000259" key="1">
    <source>
        <dbReference type="SMART" id="SM01321"/>
    </source>
</evidence>
<dbReference type="PANTHER" id="PTHR34322:SF2">
    <property type="entry name" value="TRANSPOSASE IS200-LIKE DOMAIN-CONTAINING PROTEIN"/>
    <property type="match status" value="1"/>
</dbReference>
<sequence>MTRPRKEQVCIQDTPYYHVVSRCVRRSFLCGIDHATGKNYAHRRQWIEDRIRILSSLFAIDVCAYAIMSNHHHIVVKLNADEALAWSDTDVVDRWLSLFKGPLLIQRWRTGDTLTSAQIRSVSDTIAVYRKRLTSLSWFMKCLNEPIARQANQEDHCSGHFWESRFKCQALLTEEALLSCMAYVDLNPIRADMAETPETSEHTSLKQRIAPQSDSSCAIQFQQEQQTLQPFPFPVKPLLPFEGDARNEEQAGILFSLQDYLTLVDLTGRIVRNDKRGAIAMHLPPILKRLEIDQKEWLSNATQFEMLYPKKFARKRRSAQAA</sequence>
<dbReference type="Gene3D" id="3.30.70.1290">
    <property type="entry name" value="Transposase IS200-like"/>
    <property type="match status" value="1"/>
</dbReference>
<dbReference type="GO" id="GO:0004803">
    <property type="term" value="F:transposase activity"/>
    <property type="evidence" value="ECO:0007669"/>
    <property type="project" value="InterPro"/>
</dbReference>
<protein>
    <recommendedName>
        <fullName evidence="1">Transposase IS200-like domain-containing protein</fullName>
    </recommendedName>
</protein>
<dbReference type="OrthoDB" id="9814067at2"/>
<dbReference type="Proteomes" id="UP000198749">
    <property type="component" value="Unassembled WGS sequence"/>
</dbReference>
<dbReference type="SMART" id="SM01321">
    <property type="entry name" value="Y1_Tnp"/>
    <property type="match status" value="1"/>
</dbReference>
<gene>
    <name evidence="2" type="ORF">SAMN03080615_02231</name>
</gene>
<proteinExistence type="predicted"/>
<name>A0A1H9HUN1_9GAMM</name>
<dbReference type="AlphaFoldDB" id="A0A1H9HUN1"/>
<evidence type="ECO:0000313" key="3">
    <source>
        <dbReference type="Proteomes" id="UP000198749"/>
    </source>
</evidence>
<reference evidence="3" key="1">
    <citation type="submission" date="2016-10" db="EMBL/GenBank/DDBJ databases">
        <authorList>
            <person name="Varghese N."/>
            <person name="Submissions S."/>
        </authorList>
    </citation>
    <scope>NUCLEOTIDE SEQUENCE [LARGE SCALE GENOMIC DNA]</scope>
    <source>
        <strain evidence="3">DSM 18887</strain>
    </source>
</reference>
<dbReference type="GO" id="GO:0003677">
    <property type="term" value="F:DNA binding"/>
    <property type="evidence" value="ECO:0007669"/>
    <property type="project" value="InterPro"/>
</dbReference>
<dbReference type="EMBL" id="FOGB01000006">
    <property type="protein sequence ID" value="SEQ65987.1"/>
    <property type="molecule type" value="Genomic_DNA"/>
</dbReference>
<dbReference type="GO" id="GO:0006313">
    <property type="term" value="P:DNA transposition"/>
    <property type="evidence" value="ECO:0007669"/>
    <property type="project" value="InterPro"/>
</dbReference>
<dbReference type="STRING" id="355243.SAMN03080615_02231"/>
<dbReference type="InterPro" id="IPR036515">
    <property type="entry name" value="Transposase_17_sf"/>
</dbReference>
<organism evidence="2 3">
    <name type="scientific">Amphritea atlantica</name>
    <dbReference type="NCBI Taxonomy" id="355243"/>
    <lineage>
        <taxon>Bacteria</taxon>
        <taxon>Pseudomonadati</taxon>
        <taxon>Pseudomonadota</taxon>
        <taxon>Gammaproteobacteria</taxon>
        <taxon>Oceanospirillales</taxon>
        <taxon>Oceanospirillaceae</taxon>
        <taxon>Amphritea</taxon>
    </lineage>
</organism>
<dbReference type="InterPro" id="IPR002686">
    <property type="entry name" value="Transposase_17"/>
</dbReference>
<evidence type="ECO:0000313" key="2">
    <source>
        <dbReference type="EMBL" id="SEQ65987.1"/>
    </source>
</evidence>
<dbReference type="PANTHER" id="PTHR34322">
    <property type="entry name" value="TRANSPOSASE, Y1_TNP DOMAIN-CONTAINING"/>
    <property type="match status" value="1"/>
</dbReference>
<keyword evidence="3" id="KW-1185">Reference proteome</keyword>
<dbReference type="RefSeq" id="WP_091357966.1">
    <property type="nucleotide sequence ID" value="NZ_AP025284.1"/>
</dbReference>
<accession>A0A1H9HUN1</accession>
<feature type="domain" description="Transposase IS200-like" evidence="1">
    <location>
        <begin position="12"/>
        <end position="187"/>
    </location>
</feature>